<keyword evidence="2" id="KW-1185">Reference proteome</keyword>
<accession>A0ABV7V015</accession>
<sequence length="155" mass="16952">MNAQSIYDAVPLGSLVRFSNGEPRPPARFSRKLKAWTNDNGVGRLVAREPAREGASFRYPATFTLHLGNYGSEGSIIMVVRRTYDVDSPLEFEVDEYPRPGDAHVLAAMSGRVELLHIAADRAAAEAWLATNRYSNARIEIVGLGLHSLPNGSEA</sequence>
<dbReference type="PIRSF" id="PIRSF036055">
    <property type="entry name" value="UCP036055"/>
    <property type="match status" value="1"/>
</dbReference>
<dbReference type="EMBL" id="JBHRYE010000003">
    <property type="protein sequence ID" value="MFC3670161.1"/>
    <property type="molecule type" value="Genomic_DNA"/>
</dbReference>
<protein>
    <submittedName>
        <fullName evidence="1">Uncharacterized protein</fullName>
    </submittedName>
</protein>
<name>A0ABV7V015_9SPHN</name>
<dbReference type="RefSeq" id="WP_191325015.1">
    <property type="nucleotide sequence ID" value="NZ_BMZP01000013.1"/>
</dbReference>
<comment type="caution">
    <text evidence="1">The sequence shown here is derived from an EMBL/GenBank/DDBJ whole genome shotgun (WGS) entry which is preliminary data.</text>
</comment>
<reference evidence="2" key="1">
    <citation type="journal article" date="2019" name="Int. J. Syst. Evol. Microbiol.">
        <title>The Global Catalogue of Microorganisms (GCM) 10K type strain sequencing project: providing services to taxonomists for standard genome sequencing and annotation.</title>
        <authorList>
            <consortium name="The Broad Institute Genomics Platform"/>
            <consortium name="The Broad Institute Genome Sequencing Center for Infectious Disease"/>
            <person name="Wu L."/>
            <person name="Ma J."/>
        </authorList>
    </citation>
    <scope>NUCLEOTIDE SEQUENCE [LARGE SCALE GENOMIC DNA]</scope>
    <source>
        <strain evidence="2">KCTC 42224</strain>
    </source>
</reference>
<dbReference type="Proteomes" id="UP001595683">
    <property type="component" value="Unassembled WGS sequence"/>
</dbReference>
<evidence type="ECO:0000313" key="1">
    <source>
        <dbReference type="EMBL" id="MFC3670161.1"/>
    </source>
</evidence>
<dbReference type="InterPro" id="IPR017042">
    <property type="entry name" value="UCP036055"/>
</dbReference>
<evidence type="ECO:0000313" key="2">
    <source>
        <dbReference type="Proteomes" id="UP001595683"/>
    </source>
</evidence>
<proteinExistence type="predicted"/>
<organism evidence="1 2">
    <name type="scientific">Novosphingobium pokkalii</name>
    <dbReference type="NCBI Taxonomy" id="1770194"/>
    <lineage>
        <taxon>Bacteria</taxon>
        <taxon>Pseudomonadati</taxon>
        <taxon>Pseudomonadota</taxon>
        <taxon>Alphaproteobacteria</taxon>
        <taxon>Sphingomonadales</taxon>
        <taxon>Sphingomonadaceae</taxon>
        <taxon>Novosphingobium</taxon>
    </lineage>
</organism>
<gene>
    <name evidence="1" type="ORF">ACFOOT_01865</name>
</gene>